<evidence type="ECO:0000256" key="1">
    <source>
        <dbReference type="SAM" id="Phobius"/>
    </source>
</evidence>
<dbReference type="RefSeq" id="WP_027886272.1">
    <property type="nucleotide sequence ID" value="NZ_BMWY01000007.1"/>
</dbReference>
<keyword evidence="1" id="KW-0812">Transmembrane</keyword>
<gene>
    <name evidence="2" type="ORF">GCM10008088_24430</name>
</gene>
<name>A0ABQ3C1A2_9FLAO</name>
<comment type="caution">
    <text evidence="2">The sequence shown here is derived from an EMBL/GenBank/DDBJ whole genome shotgun (WGS) entry which is preliminary data.</text>
</comment>
<accession>A0ABQ3C1A2</accession>
<organism evidence="2 3">
    <name type="scientific">Mesonia mobilis</name>
    <dbReference type="NCBI Taxonomy" id="369791"/>
    <lineage>
        <taxon>Bacteria</taxon>
        <taxon>Pseudomonadati</taxon>
        <taxon>Bacteroidota</taxon>
        <taxon>Flavobacteriia</taxon>
        <taxon>Flavobacteriales</taxon>
        <taxon>Flavobacteriaceae</taxon>
        <taxon>Mesonia</taxon>
    </lineage>
</organism>
<dbReference type="EMBL" id="BMWY01000007">
    <property type="protein sequence ID" value="GGZ62039.1"/>
    <property type="molecule type" value="Genomic_DNA"/>
</dbReference>
<reference evidence="3" key="1">
    <citation type="journal article" date="2019" name="Int. J. Syst. Evol. Microbiol.">
        <title>The Global Catalogue of Microorganisms (GCM) 10K type strain sequencing project: providing services to taxonomists for standard genome sequencing and annotation.</title>
        <authorList>
            <consortium name="The Broad Institute Genomics Platform"/>
            <consortium name="The Broad Institute Genome Sequencing Center for Infectious Disease"/>
            <person name="Wu L."/>
            <person name="Ma J."/>
        </authorList>
    </citation>
    <scope>NUCLEOTIDE SEQUENCE [LARGE SCALE GENOMIC DNA]</scope>
    <source>
        <strain evidence="3">KCTC 12708</strain>
    </source>
</reference>
<evidence type="ECO:0008006" key="4">
    <source>
        <dbReference type="Google" id="ProtNLM"/>
    </source>
</evidence>
<keyword evidence="1" id="KW-1133">Transmembrane helix</keyword>
<protein>
    <recommendedName>
        <fullName evidence="4">Riboflavin synthase subunit beta</fullName>
    </recommendedName>
</protein>
<feature type="transmembrane region" description="Helical" evidence="1">
    <location>
        <begin position="70"/>
        <end position="94"/>
    </location>
</feature>
<evidence type="ECO:0000313" key="2">
    <source>
        <dbReference type="EMBL" id="GGZ62039.1"/>
    </source>
</evidence>
<evidence type="ECO:0000313" key="3">
    <source>
        <dbReference type="Proteomes" id="UP000615593"/>
    </source>
</evidence>
<dbReference type="GeneID" id="94370107"/>
<keyword evidence="1" id="KW-0472">Membrane</keyword>
<sequence length="95" mass="11280">MGILKTRKNKQFNYSPRYYDDKGEGNPYKIQSKYDQYRKTVESPGGIVNRFKSAWAEFQEKSDRESSKRIMMIVAILVFLFLFLIDFDLSIFFAN</sequence>
<dbReference type="Proteomes" id="UP000615593">
    <property type="component" value="Unassembled WGS sequence"/>
</dbReference>
<proteinExistence type="predicted"/>
<keyword evidence="3" id="KW-1185">Reference proteome</keyword>